<dbReference type="Pfam" id="PF12833">
    <property type="entry name" value="HTH_18"/>
    <property type="match status" value="1"/>
</dbReference>
<organism evidence="5 6">
    <name type="scientific">Lysinimonas soli</name>
    <dbReference type="NCBI Taxonomy" id="1074233"/>
    <lineage>
        <taxon>Bacteria</taxon>
        <taxon>Bacillati</taxon>
        <taxon>Actinomycetota</taxon>
        <taxon>Actinomycetes</taxon>
        <taxon>Micrococcales</taxon>
        <taxon>Microbacteriaceae</taxon>
        <taxon>Lysinimonas</taxon>
    </lineage>
</organism>
<keyword evidence="3" id="KW-0804">Transcription</keyword>
<name>A0ABW0NRE6_9MICO</name>
<keyword evidence="6" id="KW-1185">Reference proteome</keyword>
<evidence type="ECO:0000256" key="3">
    <source>
        <dbReference type="ARBA" id="ARBA00023163"/>
    </source>
</evidence>
<dbReference type="PANTHER" id="PTHR46796:SF6">
    <property type="entry name" value="ARAC SUBFAMILY"/>
    <property type="match status" value="1"/>
</dbReference>
<comment type="caution">
    <text evidence="5">The sequence shown here is derived from an EMBL/GenBank/DDBJ whole genome shotgun (WGS) entry which is preliminary data.</text>
</comment>
<dbReference type="PANTHER" id="PTHR46796">
    <property type="entry name" value="HTH-TYPE TRANSCRIPTIONAL ACTIVATOR RHAS-RELATED"/>
    <property type="match status" value="1"/>
</dbReference>
<dbReference type="Gene3D" id="1.10.10.60">
    <property type="entry name" value="Homeodomain-like"/>
    <property type="match status" value="1"/>
</dbReference>
<evidence type="ECO:0000256" key="1">
    <source>
        <dbReference type="ARBA" id="ARBA00023015"/>
    </source>
</evidence>
<gene>
    <name evidence="5" type="ORF">ACFPJ4_10420</name>
</gene>
<protein>
    <submittedName>
        <fullName evidence="5">AraC family transcriptional regulator</fullName>
    </submittedName>
</protein>
<proteinExistence type="predicted"/>
<accession>A0ABW0NRE6</accession>
<dbReference type="SMART" id="SM00342">
    <property type="entry name" value="HTH_ARAC"/>
    <property type="match status" value="1"/>
</dbReference>
<feature type="domain" description="HTH araC/xylS-type" evidence="4">
    <location>
        <begin position="206"/>
        <end position="305"/>
    </location>
</feature>
<dbReference type="InterPro" id="IPR050204">
    <property type="entry name" value="AraC_XylS_family_regulators"/>
</dbReference>
<dbReference type="PROSITE" id="PS00041">
    <property type="entry name" value="HTH_ARAC_FAMILY_1"/>
    <property type="match status" value="1"/>
</dbReference>
<evidence type="ECO:0000313" key="6">
    <source>
        <dbReference type="Proteomes" id="UP001596039"/>
    </source>
</evidence>
<dbReference type="RefSeq" id="WP_386740339.1">
    <property type="nucleotide sequence ID" value="NZ_JBHSMG010000002.1"/>
</dbReference>
<dbReference type="SUPFAM" id="SSF46689">
    <property type="entry name" value="Homeodomain-like"/>
    <property type="match status" value="1"/>
</dbReference>
<evidence type="ECO:0000313" key="5">
    <source>
        <dbReference type="EMBL" id="MFC5502650.1"/>
    </source>
</evidence>
<keyword evidence="2" id="KW-0238">DNA-binding</keyword>
<keyword evidence="1" id="KW-0805">Transcription regulation</keyword>
<sequence>MVVLKAESADEWEDVVSNCFVPLRTSAFSAGFHGQMEHVRLDERVSVSVVTTDGTIAERTPRLAAHSENDDLHISLQASSRGLVSQGGHRVPVGPGSVSTYATDSPYFLDYSAPEQRQVIIQVSRSALKLPMSMVAESCARLAVPQSDAARVLFSYVALLQERSAAGQLTDPEEAAEITKDLSSTMIQGSFGHGRVVPRSPGGMMFTIRDFITANVATLRVDDIAHEFYMSRRSLYNLFGRTGTSPADYLRNVKLGNAAAMLTDHKYATWSVRRIGSECGFPDATSFNRAFRREFSCTPLEWRRSSPEFQHGESQVA</sequence>
<dbReference type="EMBL" id="JBHSMG010000002">
    <property type="protein sequence ID" value="MFC5502650.1"/>
    <property type="molecule type" value="Genomic_DNA"/>
</dbReference>
<dbReference type="Pfam" id="PF14525">
    <property type="entry name" value="AraC_binding_2"/>
    <property type="match status" value="1"/>
</dbReference>
<reference evidence="6" key="1">
    <citation type="journal article" date="2019" name="Int. J. Syst. Evol. Microbiol.">
        <title>The Global Catalogue of Microorganisms (GCM) 10K type strain sequencing project: providing services to taxonomists for standard genome sequencing and annotation.</title>
        <authorList>
            <consortium name="The Broad Institute Genomics Platform"/>
            <consortium name="The Broad Institute Genome Sequencing Center for Infectious Disease"/>
            <person name="Wu L."/>
            <person name="Ma J."/>
        </authorList>
    </citation>
    <scope>NUCLEOTIDE SEQUENCE [LARGE SCALE GENOMIC DNA]</scope>
    <source>
        <strain evidence="6">CGMCC 4.6997</strain>
    </source>
</reference>
<evidence type="ECO:0000256" key="2">
    <source>
        <dbReference type="ARBA" id="ARBA00023125"/>
    </source>
</evidence>
<dbReference type="PROSITE" id="PS01124">
    <property type="entry name" value="HTH_ARAC_FAMILY_2"/>
    <property type="match status" value="1"/>
</dbReference>
<dbReference type="InterPro" id="IPR018062">
    <property type="entry name" value="HTH_AraC-typ_CS"/>
</dbReference>
<dbReference type="InterPro" id="IPR018060">
    <property type="entry name" value="HTH_AraC"/>
</dbReference>
<dbReference type="InterPro" id="IPR035418">
    <property type="entry name" value="AraC-bd_2"/>
</dbReference>
<dbReference type="Proteomes" id="UP001596039">
    <property type="component" value="Unassembled WGS sequence"/>
</dbReference>
<evidence type="ECO:0000259" key="4">
    <source>
        <dbReference type="PROSITE" id="PS01124"/>
    </source>
</evidence>
<dbReference type="InterPro" id="IPR009057">
    <property type="entry name" value="Homeodomain-like_sf"/>
</dbReference>